<dbReference type="RefSeq" id="WP_103990443.1">
    <property type="nucleotide sequence ID" value="NZ_CP031311.1"/>
</dbReference>
<feature type="region of interest" description="Disordered" evidence="1">
    <location>
        <begin position="432"/>
        <end position="452"/>
    </location>
</feature>
<dbReference type="InterPro" id="IPR052701">
    <property type="entry name" value="GAG_Ulvan_Degrading_Sulfatases"/>
</dbReference>
<evidence type="ECO:0000313" key="6">
    <source>
        <dbReference type="Proteomes" id="UP000296733"/>
    </source>
</evidence>
<gene>
    <name evidence="3" type="ORF">DV707_04320</name>
    <name evidence="4" type="ORF">SAMN04488133_0688</name>
</gene>
<sequence>MTMRPNFVLLTVDSLRADHSTKASELMPRINEYTDDGVRFTRAYANGYATPISFPTILTGTYADHYGGSGYMSDERPFLASKFQDSGYATAGFHTNPHLRDDKNYDIGFNTYNDFDDEAGGLSRLRYLVTQNLDSDSVLYKLLKRVYHFVRTTSGSSDYTEAPALNEKALRWIDQERDKDSPFFLWTHYMDVHYPFYPPDEFLDDVTDRSISKNRAISVNGKMHEDGTELSDEDIADLQALYRGDVRYLDHHLGEFIDALKQRGLLEDTVFIVTSDHGELFGEHGKVGHPPSGYEESFHVPLFCFGPGIPEGRRIEDIASLLDIPPTVAGLFDLGEDSRWEGKSLVPSIKDGPRDQEHSMFLGDTSVLAYQNERWRLVWWRDIDNPENPDQEWDLWQLPECKRVPVDSQKDIVNDFREEMHSFLDRAAKRDKLAEPAVGEETEDRLEALGYK</sequence>
<dbReference type="GeneID" id="39857286"/>
<evidence type="ECO:0000313" key="5">
    <source>
        <dbReference type="Proteomes" id="UP000236740"/>
    </source>
</evidence>
<evidence type="ECO:0000313" key="3">
    <source>
        <dbReference type="EMBL" id="QCC46956.1"/>
    </source>
</evidence>
<dbReference type="InterPro" id="IPR017850">
    <property type="entry name" value="Alkaline_phosphatase_core_sf"/>
</dbReference>
<dbReference type="Pfam" id="PF00884">
    <property type="entry name" value="Sulfatase"/>
    <property type="match status" value="1"/>
</dbReference>
<dbReference type="InterPro" id="IPR000917">
    <property type="entry name" value="Sulfatase_N"/>
</dbReference>
<dbReference type="CDD" id="cd16148">
    <property type="entry name" value="sulfatase_like"/>
    <property type="match status" value="1"/>
</dbReference>
<keyword evidence="5" id="KW-1185">Reference proteome</keyword>
<evidence type="ECO:0000313" key="4">
    <source>
        <dbReference type="EMBL" id="SEF77389.1"/>
    </source>
</evidence>
<evidence type="ECO:0000256" key="1">
    <source>
        <dbReference type="SAM" id="MobiDB-lite"/>
    </source>
</evidence>
<evidence type="ECO:0000259" key="2">
    <source>
        <dbReference type="Pfam" id="PF00884"/>
    </source>
</evidence>
<name>A0A1H5UQT1_9EURY</name>
<dbReference type="SUPFAM" id="SSF53649">
    <property type="entry name" value="Alkaline phosphatase-like"/>
    <property type="match status" value="1"/>
</dbReference>
<dbReference type="EMBL" id="CP031311">
    <property type="protein sequence ID" value="QCC46956.1"/>
    <property type="molecule type" value="Genomic_DNA"/>
</dbReference>
<dbReference type="Proteomes" id="UP000296733">
    <property type="component" value="Chromosome"/>
</dbReference>
<dbReference type="KEGG" id="hlm:DV707_04320"/>
<dbReference type="PANTHER" id="PTHR43751">
    <property type="entry name" value="SULFATASE"/>
    <property type="match status" value="1"/>
</dbReference>
<dbReference type="Gene3D" id="3.40.720.10">
    <property type="entry name" value="Alkaline Phosphatase, subunit A"/>
    <property type="match status" value="1"/>
</dbReference>
<dbReference type="PANTHER" id="PTHR43751:SF3">
    <property type="entry name" value="SULFATASE N-TERMINAL DOMAIN-CONTAINING PROTEIN"/>
    <property type="match status" value="1"/>
</dbReference>
<feature type="domain" description="Sulfatase N-terminal" evidence="2">
    <location>
        <begin position="5"/>
        <end position="333"/>
    </location>
</feature>
<dbReference type="AlphaFoldDB" id="A0A1H5UQT1"/>
<dbReference type="EMBL" id="FNVN01000001">
    <property type="protein sequence ID" value="SEF77389.1"/>
    <property type="molecule type" value="Genomic_DNA"/>
</dbReference>
<dbReference type="Proteomes" id="UP000236740">
    <property type="component" value="Unassembled WGS sequence"/>
</dbReference>
<reference evidence="3 6" key="2">
    <citation type="journal article" date="2019" name="Nat. Commun.">
        <title>A new type of DNA phosphorothioation-based antiviral system in archaea.</title>
        <authorList>
            <person name="Xiong L."/>
            <person name="Liu S."/>
            <person name="Chen S."/>
            <person name="Xiao Y."/>
            <person name="Zhu B."/>
            <person name="Gao Y."/>
            <person name="Zhang Y."/>
            <person name="Chen B."/>
            <person name="Luo J."/>
            <person name="Deng Z."/>
            <person name="Chen X."/>
            <person name="Wang L."/>
            <person name="Chen S."/>
        </authorList>
    </citation>
    <scope>NUCLEOTIDE SEQUENCE [LARGE SCALE GENOMIC DNA]</scope>
    <source>
        <strain evidence="3 6">CGMCC 1.10331</strain>
    </source>
</reference>
<protein>
    <submittedName>
        <fullName evidence="4">Arylsulfatase A</fullName>
    </submittedName>
    <submittedName>
        <fullName evidence="3">DUF229 domain-containing protein</fullName>
    </submittedName>
</protein>
<organism evidence="4 5">
    <name type="scientific">Halobellus limi</name>
    <dbReference type="NCBI Taxonomy" id="699433"/>
    <lineage>
        <taxon>Archaea</taxon>
        <taxon>Methanobacteriati</taxon>
        <taxon>Methanobacteriota</taxon>
        <taxon>Stenosarchaea group</taxon>
        <taxon>Halobacteria</taxon>
        <taxon>Halobacteriales</taxon>
        <taxon>Haloferacaceae</taxon>
        <taxon>Halobellus</taxon>
    </lineage>
</organism>
<proteinExistence type="predicted"/>
<dbReference type="OrthoDB" id="3164at2157"/>
<accession>A0A1H5UQT1</accession>
<reference evidence="4 5" key="1">
    <citation type="submission" date="2016-10" db="EMBL/GenBank/DDBJ databases">
        <authorList>
            <person name="de Groot N.N."/>
        </authorList>
    </citation>
    <scope>NUCLEOTIDE SEQUENCE [LARGE SCALE GENOMIC DNA]</scope>
    <source>
        <strain evidence="4 5">CGMCC 1.10331</strain>
    </source>
</reference>